<evidence type="ECO:0000313" key="3">
    <source>
        <dbReference type="Proteomes" id="UP001596001"/>
    </source>
</evidence>
<evidence type="ECO:0000256" key="1">
    <source>
        <dbReference type="SAM" id="SignalP"/>
    </source>
</evidence>
<keyword evidence="1" id="KW-0732">Signal</keyword>
<feature type="signal peptide" evidence="1">
    <location>
        <begin position="1"/>
        <end position="22"/>
    </location>
</feature>
<feature type="chain" id="PRO_5046280771" evidence="1">
    <location>
        <begin position="23"/>
        <end position="170"/>
    </location>
</feature>
<dbReference type="EMBL" id="JBHSHJ010000009">
    <property type="protein sequence ID" value="MFC4789582.1"/>
    <property type="molecule type" value="Genomic_DNA"/>
</dbReference>
<dbReference type="RefSeq" id="WP_382433105.1">
    <property type="nucleotide sequence ID" value="NZ_JBHSHJ010000009.1"/>
</dbReference>
<name>A0ABV9QIT3_9BURK</name>
<reference evidence="3" key="1">
    <citation type="journal article" date="2019" name="Int. J. Syst. Evol. Microbiol.">
        <title>The Global Catalogue of Microorganisms (GCM) 10K type strain sequencing project: providing services to taxonomists for standard genome sequencing and annotation.</title>
        <authorList>
            <consortium name="The Broad Institute Genomics Platform"/>
            <consortium name="The Broad Institute Genome Sequencing Center for Infectious Disease"/>
            <person name="Wu L."/>
            <person name="Ma J."/>
        </authorList>
    </citation>
    <scope>NUCLEOTIDE SEQUENCE [LARGE SCALE GENOMIC DNA]</scope>
    <source>
        <strain evidence="3">CCUG 49452</strain>
    </source>
</reference>
<evidence type="ECO:0000313" key="2">
    <source>
        <dbReference type="EMBL" id="MFC4789582.1"/>
    </source>
</evidence>
<keyword evidence="3" id="KW-1185">Reference proteome</keyword>
<dbReference type="Proteomes" id="UP001596001">
    <property type="component" value="Unassembled WGS sequence"/>
</dbReference>
<organism evidence="2 3">
    <name type="scientific">Giesbergeria sinuosa</name>
    <dbReference type="NCBI Taxonomy" id="80883"/>
    <lineage>
        <taxon>Bacteria</taxon>
        <taxon>Pseudomonadati</taxon>
        <taxon>Pseudomonadota</taxon>
        <taxon>Betaproteobacteria</taxon>
        <taxon>Burkholderiales</taxon>
        <taxon>Comamonadaceae</taxon>
        <taxon>Giesbergeria</taxon>
    </lineage>
</organism>
<comment type="caution">
    <text evidence="2">The sequence shown here is derived from an EMBL/GenBank/DDBJ whole genome shotgun (WGS) entry which is preliminary data.</text>
</comment>
<gene>
    <name evidence="2" type="ORF">ACFO6X_11390</name>
</gene>
<accession>A0ABV9QIT3</accession>
<sequence>MMIRPSMAIVLLALLWAGQTHAGRTGYNVQQNTLTIPSMELGGVRYNFPKVRILAVEVLDVGIISQAPSDFPICGSASNAAIPVTPQKLDQIQMGMGLDEVNQIMGCQYETPVHSVWDSNFCGGGPDCPSESYEIFTWYGDRCGDYCINSISVKIDAVTRRVIEKSGVFR</sequence>
<proteinExistence type="predicted"/>
<protein>
    <submittedName>
        <fullName evidence="2">Uncharacterized protein</fullName>
    </submittedName>
</protein>